<dbReference type="SUPFAM" id="SSF55874">
    <property type="entry name" value="ATPase domain of HSP90 chaperone/DNA topoisomerase II/histidine kinase"/>
    <property type="match status" value="1"/>
</dbReference>
<dbReference type="Proteomes" id="UP000034837">
    <property type="component" value="Unassembled WGS sequence"/>
</dbReference>
<proteinExistence type="predicted"/>
<dbReference type="GO" id="GO:0003700">
    <property type="term" value="F:DNA-binding transcription factor activity"/>
    <property type="evidence" value="ECO:0007669"/>
    <property type="project" value="InterPro"/>
</dbReference>
<comment type="caution">
    <text evidence="3">The sequence shown here is derived from an EMBL/GenBank/DDBJ whole genome shotgun (WGS) entry which is preliminary data.</text>
</comment>
<dbReference type="InterPro" id="IPR025474">
    <property type="entry name" value="DUF4325"/>
</dbReference>
<dbReference type="InterPro" id="IPR011991">
    <property type="entry name" value="ArsR-like_HTH"/>
</dbReference>
<dbReference type="Gene3D" id="1.10.10.10">
    <property type="entry name" value="Winged helix-like DNA-binding domain superfamily/Winged helix DNA-binding domain"/>
    <property type="match status" value="1"/>
</dbReference>
<dbReference type="EMBL" id="LCDO01000038">
    <property type="protein sequence ID" value="KKS54213.1"/>
    <property type="molecule type" value="Genomic_DNA"/>
</dbReference>
<evidence type="ECO:0000313" key="3">
    <source>
        <dbReference type="EMBL" id="KKS54213.1"/>
    </source>
</evidence>
<dbReference type="SUPFAM" id="SSF46785">
    <property type="entry name" value="Winged helix' DNA-binding domain"/>
    <property type="match status" value="1"/>
</dbReference>
<evidence type="ECO:0000259" key="1">
    <source>
        <dbReference type="Pfam" id="PF12802"/>
    </source>
</evidence>
<protein>
    <submittedName>
        <fullName evidence="3">Uncharacterized protein</fullName>
    </submittedName>
</protein>
<organism evidence="3 4">
    <name type="scientific">Candidatus Magasanikbacteria bacterium GW2011_GWA2_42_32</name>
    <dbReference type="NCBI Taxonomy" id="1619039"/>
    <lineage>
        <taxon>Bacteria</taxon>
        <taxon>Candidatus Magasanikiibacteriota</taxon>
    </lineage>
</organism>
<feature type="domain" description="HTH marR-type" evidence="1">
    <location>
        <begin position="14"/>
        <end position="57"/>
    </location>
</feature>
<reference evidence="3 4" key="1">
    <citation type="journal article" date="2015" name="Nature">
        <title>rRNA introns, odd ribosomes, and small enigmatic genomes across a large radiation of phyla.</title>
        <authorList>
            <person name="Brown C.T."/>
            <person name="Hug L.A."/>
            <person name="Thomas B.C."/>
            <person name="Sharon I."/>
            <person name="Castelle C.J."/>
            <person name="Singh A."/>
            <person name="Wilkins M.J."/>
            <person name="Williams K.H."/>
            <person name="Banfield J.F."/>
        </authorList>
    </citation>
    <scope>NUCLEOTIDE SEQUENCE [LARGE SCALE GENOMIC DNA]</scope>
</reference>
<dbReference type="Pfam" id="PF12802">
    <property type="entry name" value="MarR_2"/>
    <property type="match status" value="1"/>
</dbReference>
<gene>
    <name evidence="3" type="ORF">UV20_C0038G0003</name>
</gene>
<dbReference type="AlphaFoldDB" id="A0A0G1CX48"/>
<dbReference type="InterPro" id="IPR000835">
    <property type="entry name" value="HTH_MarR-typ"/>
</dbReference>
<feature type="domain" description="DUF4325" evidence="2">
    <location>
        <begin position="257"/>
        <end position="296"/>
    </location>
</feature>
<evidence type="ECO:0000313" key="4">
    <source>
        <dbReference type="Proteomes" id="UP000034837"/>
    </source>
</evidence>
<dbReference type="InterPro" id="IPR036890">
    <property type="entry name" value="HATPase_C_sf"/>
</dbReference>
<accession>A0A0G1CX48</accession>
<name>A0A0G1CX48_9BACT</name>
<evidence type="ECO:0000259" key="2">
    <source>
        <dbReference type="Pfam" id="PF14213"/>
    </source>
</evidence>
<dbReference type="InterPro" id="IPR036390">
    <property type="entry name" value="WH_DNA-bd_sf"/>
</dbReference>
<sequence length="317" mass="35995">MYSIQPMKTDTKQRILAYIIDNKRVSPKEIVSYFGLNATGIFRHLGDLIKQGLIIKQGKPPKVFYLSMNNKKQDSSIIQNGFIWNENRAGILPPSEVYCPTRDVFQARLDHLLADCLRQFDENLSYLLTAVVGEIGNNSFDHNLGNWRDVAGIYFVADLTARKILISDRGQGIFATIKRVRPEIKNDIEAIRIAFTERISGRAPEQRGNGLKFVKKIFEQQGWQLNFGSGQAVCHIESELLSSRPAGRDAWLSAQAYLFDKLKPKEKIEVDFSNVSVLSPSWAEEFLTQLKKKYLEQVVFLPSDNPSVKASLEIIEI</sequence>
<dbReference type="InterPro" id="IPR036388">
    <property type="entry name" value="WH-like_DNA-bd_sf"/>
</dbReference>
<dbReference type="Pfam" id="PF14213">
    <property type="entry name" value="DUF4325"/>
    <property type="match status" value="1"/>
</dbReference>
<dbReference type="CDD" id="cd00090">
    <property type="entry name" value="HTH_ARSR"/>
    <property type="match status" value="1"/>
</dbReference>